<reference evidence="9" key="1">
    <citation type="journal article" date="2006" name="Appl. Environ. Microbiol.">
        <title>Isolation and characterization of a novel lipase from a metagenomic library of tidal flat sediments: evidence for a new family of bacterial lipases.</title>
        <authorList>
            <person name="Lee M.H."/>
            <person name="Lee C.H."/>
            <person name="Oh T.K."/>
            <person name="Song J.K."/>
            <person name="Yoon J.H."/>
        </authorList>
    </citation>
    <scope>NUCLEOTIDE SEQUENCE</scope>
</reference>
<evidence type="ECO:0000259" key="8">
    <source>
        <dbReference type="SMART" id="SM00244"/>
    </source>
</evidence>
<evidence type="ECO:0000256" key="2">
    <source>
        <dbReference type="ARBA" id="ARBA00006971"/>
    </source>
</evidence>
<accession>Q1KL76</accession>
<feature type="region of interest" description="Disordered" evidence="7">
    <location>
        <begin position="336"/>
        <end position="375"/>
    </location>
</feature>
<comment type="similarity">
    <text evidence="2 6">Belongs to the band 7/mec-2 family. HflK subfamily.</text>
</comment>
<evidence type="ECO:0000256" key="1">
    <source>
        <dbReference type="ARBA" id="ARBA00004370"/>
    </source>
</evidence>
<comment type="subcellular location">
    <subcellularLocation>
        <location evidence="1 6">Membrane</location>
    </subcellularLocation>
</comment>
<dbReference type="PANTHER" id="PTHR43327:SF2">
    <property type="entry name" value="MODULATOR OF FTSH PROTEASE HFLK"/>
    <property type="match status" value="1"/>
</dbReference>
<evidence type="ECO:0000256" key="6">
    <source>
        <dbReference type="RuleBase" id="RU364113"/>
    </source>
</evidence>
<dbReference type="Gene3D" id="3.30.479.30">
    <property type="entry name" value="Band 7 domain"/>
    <property type="match status" value="1"/>
</dbReference>
<feature type="compositionally biased region" description="Basic and acidic residues" evidence="7">
    <location>
        <begin position="364"/>
        <end position="375"/>
    </location>
</feature>
<dbReference type="InterPro" id="IPR020980">
    <property type="entry name" value="Membrane_HflK_N"/>
</dbReference>
<keyword evidence="4 6" id="KW-1133">Transmembrane helix</keyword>
<proteinExistence type="inferred from homology"/>
<dbReference type="PRINTS" id="PR00721">
    <property type="entry name" value="STOMATIN"/>
</dbReference>
<name>Q1KL76_9BACT</name>
<comment type="function">
    <text evidence="6">HflC and HflK could encode or regulate a protease.</text>
</comment>
<dbReference type="AlphaFoldDB" id="Q1KL76"/>
<dbReference type="InterPro" id="IPR050710">
    <property type="entry name" value="Band7/mec-2_domain"/>
</dbReference>
<feature type="transmembrane region" description="Helical" evidence="6">
    <location>
        <begin position="52"/>
        <end position="71"/>
    </location>
</feature>
<keyword evidence="5 6" id="KW-0472">Membrane</keyword>
<evidence type="ECO:0000256" key="4">
    <source>
        <dbReference type="ARBA" id="ARBA00022989"/>
    </source>
</evidence>
<evidence type="ECO:0000256" key="5">
    <source>
        <dbReference type="ARBA" id="ARBA00023136"/>
    </source>
</evidence>
<dbReference type="CDD" id="cd03404">
    <property type="entry name" value="SPFH_HflK"/>
    <property type="match status" value="1"/>
</dbReference>
<dbReference type="SMART" id="SM00244">
    <property type="entry name" value="PHB"/>
    <property type="match status" value="1"/>
</dbReference>
<feature type="domain" description="Band 7" evidence="8">
    <location>
        <begin position="66"/>
        <end position="227"/>
    </location>
</feature>
<reference evidence="9" key="2">
    <citation type="submission" date="2006-04" db="EMBL/GenBank/DDBJ databases">
        <authorList>
            <person name="Lee M.-H."/>
            <person name="Song J.K."/>
            <person name="Yoon J.-H."/>
        </authorList>
    </citation>
    <scope>NUCLEOTIDE SEQUENCE</scope>
</reference>
<dbReference type="EMBL" id="DQ478880">
    <property type="protein sequence ID" value="ABF18941.1"/>
    <property type="molecule type" value="Genomic_DNA"/>
</dbReference>
<dbReference type="Pfam" id="PF01145">
    <property type="entry name" value="Band_7"/>
    <property type="match status" value="1"/>
</dbReference>
<evidence type="ECO:0000256" key="3">
    <source>
        <dbReference type="ARBA" id="ARBA00022692"/>
    </source>
</evidence>
<dbReference type="InterPro" id="IPR001107">
    <property type="entry name" value="Band_7"/>
</dbReference>
<dbReference type="PANTHER" id="PTHR43327">
    <property type="entry name" value="STOMATIN-LIKE PROTEIN 2, MITOCHONDRIAL"/>
    <property type="match status" value="1"/>
</dbReference>
<dbReference type="NCBIfam" id="TIGR01933">
    <property type="entry name" value="hflK"/>
    <property type="match status" value="1"/>
</dbReference>
<dbReference type="InterPro" id="IPR001972">
    <property type="entry name" value="Stomatin_HflK_fam"/>
</dbReference>
<organism evidence="9">
    <name type="scientific">uncultured bacterium pFosLip</name>
    <dbReference type="NCBI Taxonomy" id="380391"/>
    <lineage>
        <taxon>Bacteria</taxon>
        <taxon>environmental samples</taxon>
    </lineage>
</organism>
<dbReference type="Pfam" id="PF12221">
    <property type="entry name" value="HflK_N"/>
    <property type="match status" value="1"/>
</dbReference>
<dbReference type="GO" id="GO:0016020">
    <property type="term" value="C:membrane"/>
    <property type="evidence" value="ECO:0007669"/>
    <property type="project" value="UniProtKB-SubCell"/>
</dbReference>
<evidence type="ECO:0000256" key="7">
    <source>
        <dbReference type="SAM" id="MobiDB-lite"/>
    </source>
</evidence>
<dbReference type="InterPro" id="IPR010201">
    <property type="entry name" value="HflK"/>
</dbReference>
<evidence type="ECO:0000313" key="9">
    <source>
        <dbReference type="EMBL" id="ABF18941.1"/>
    </source>
</evidence>
<comment type="subunit">
    <text evidence="6">HflC and HflK may interact to form a multimeric complex.</text>
</comment>
<dbReference type="SUPFAM" id="SSF117892">
    <property type="entry name" value="Band 7/SPFH domain"/>
    <property type="match status" value="1"/>
</dbReference>
<feature type="region of interest" description="Disordered" evidence="7">
    <location>
        <begin position="1"/>
        <end position="21"/>
    </location>
</feature>
<keyword evidence="3 6" id="KW-0812">Transmembrane</keyword>
<protein>
    <recommendedName>
        <fullName evidence="6">Protein HflK</fullName>
    </recommendedName>
</protein>
<sequence>MAWNDSGNGKDPWKRDDGAPTDLDQIVQNWQRRLSGILGGGGGARSGGGGGGYILVILLIVAWGLTGFYRVDEAERGVVQRFGAYTESTMPGLHWHLPFPIETVDLVNANQVSNYAYRTEMLTADEQYVNIDMVVQYRRTDPVAYSFNVADPEQTLQDVTESALREVVGTSELEVLIAARRDEIASRTQEALQSTLDSYGAGLTVTSISLENVNYPDSVQAAVDDAQKARNDSERFQLEADRYARDVVPRARGEAARVLEDAKAYRDRVIADAEGEAARFELLLEEYQKAPRVTRERLYIDAIEDIYSRSSKVFIDSDGSGNLLYLPLDKMLNLATRPSGSSDSTRSADSQTPSQSQPNPRLDPAVDPRERRVRQ</sequence>
<feature type="compositionally biased region" description="Low complexity" evidence="7">
    <location>
        <begin position="336"/>
        <end position="350"/>
    </location>
</feature>
<dbReference type="InterPro" id="IPR036013">
    <property type="entry name" value="Band_7/SPFH_dom_sf"/>
</dbReference>